<sequence>MEAKRHEVAVLIRAGHGTNDIVTLTNVCRRTVSNVRKRIKDGQDLKDKPRCGRPVKLSTEVVQKAFNANPKLAMATLARKKNTFTVDPVINKQNDRVVCFNKEDYNIRNVTTTKHPPQ</sequence>
<gene>
    <name evidence="1" type="ORF">FKW44_020137</name>
</gene>
<evidence type="ECO:0000313" key="1">
    <source>
        <dbReference type="EMBL" id="QQP39301.1"/>
    </source>
</evidence>
<name>A0A7T8GXC9_CALRO</name>
<keyword evidence="2" id="KW-1185">Reference proteome</keyword>
<evidence type="ECO:0000313" key="2">
    <source>
        <dbReference type="Proteomes" id="UP000595437"/>
    </source>
</evidence>
<dbReference type="AlphaFoldDB" id="A0A7T8GXC9"/>
<dbReference type="OrthoDB" id="6368480at2759"/>
<reference evidence="2" key="1">
    <citation type="submission" date="2021-01" db="EMBL/GenBank/DDBJ databases">
        <title>Caligus Genome Assembly.</title>
        <authorList>
            <person name="Gallardo-Escarate C."/>
        </authorList>
    </citation>
    <scope>NUCLEOTIDE SEQUENCE [LARGE SCALE GENOMIC DNA]</scope>
</reference>
<organism evidence="1 2">
    <name type="scientific">Caligus rogercresseyi</name>
    <name type="common">Sea louse</name>
    <dbReference type="NCBI Taxonomy" id="217165"/>
    <lineage>
        <taxon>Eukaryota</taxon>
        <taxon>Metazoa</taxon>
        <taxon>Ecdysozoa</taxon>
        <taxon>Arthropoda</taxon>
        <taxon>Crustacea</taxon>
        <taxon>Multicrustacea</taxon>
        <taxon>Hexanauplia</taxon>
        <taxon>Copepoda</taxon>
        <taxon>Siphonostomatoida</taxon>
        <taxon>Caligidae</taxon>
        <taxon>Caligus</taxon>
    </lineage>
</organism>
<accession>A0A7T8GXC9</accession>
<proteinExistence type="predicted"/>
<dbReference type="Proteomes" id="UP000595437">
    <property type="component" value="Chromosome 14"/>
</dbReference>
<protein>
    <submittedName>
        <fullName evidence="1">Uncharacterized protein</fullName>
    </submittedName>
</protein>
<dbReference type="EMBL" id="CP045903">
    <property type="protein sequence ID" value="QQP39301.1"/>
    <property type="molecule type" value="Genomic_DNA"/>
</dbReference>